<dbReference type="Gene3D" id="3.40.50.80">
    <property type="entry name" value="Nucleotide-binding domain of ferredoxin-NADP reductase (FNR) module"/>
    <property type="match status" value="1"/>
</dbReference>
<accession>A0ABY1BLG5</accession>
<dbReference type="CDD" id="cd00207">
    <property type="entry name" value="fer2"/>
    <property type="match status" value="1"/>
</dbReference>
<dbReference type="Gene3D" id="3.10.20.30">
    <property type="match status" value="1"/>
</dbReference>
<dbReference type="PROSITE" id="PS51384">
    <property type="entry name" value="FAD_FR"/>
    <property type="match status" value="1"/>
</dbReference>
<dbReference type="Pfam" id="PF00175">
    <property type="entry name" value="NAD_binding_1"/>
    <property type="match status" value="1"/>
</dbReference>
<dbReference type="InterPro" id="IPR006058">
    <property type="entry name" value="2Fe2S_fd_BS"/>
</dbReference>
<dbReference type="InterPro" id="IPR001041">
    <property type="entry name" value="2Fe-2S_ferredoxin-type"/>
</dbReference>
<name>A0ABY1BLG5_9PSED</name>
<comment type="caution">
    <text evidence="2">The sequence shown here is derived from an EMBL/GenBank/DDBJ whole genome shotgun (WGS) entry which is preliminary data.</text>
</comment>
<dbReference type="InterPro" id="IPR017938">
    <property type="entry name" value="Riboflavin_synthase-like_b-brl"/>
</dbReference>
<dbReference type="InterPro" id="IPR039261">
    <property type="entry name" value="FNR_nucleotide-bd"/>
</dbReference>
<dbReference type="InterPro" id="IPR001433">
    <property type="entry name" value="OxRdtase_FAD/NAD-bd"/>
</dbReference>
<reference evidence="2 3" key="1">
    <citation type="submission" date="2016-10" db="EMBL/GenBank/DDBJ databases">
        <authorList>
            <person name="Varghese N."/>
            <person name="Submissions S."/>
        </authorList>
    </citation>
    <scope>NUCLEOTIDE SEQUENCE [LARGE SCALE GENOMIC DNA]</scope>
    <source>
        <strain evidence="2 3">CIP 109853</strain>
    </source>
</reference>
<dbReference type="PANTHER" id="PTHR47354:SF3">
    <property type="entry name" value="OXIDOREDUCTASE-RELATED"/>
    <property type="match status" value="1"/>
</dbReference>
<gene>
    <name evidence="2" type="ORF">SAMN05216600_11589</name>
</gene>
<dbReference type="PANTHER" id="PTHR47354">
    <property type="entry name" value="NADH OXIDOREDUCTASE HCR"/>
    <property type="match status" value="1"/>
</dbReference>
<sequence length="374" mass="39876">MKLIPLAWVRCLTPALRPLRVAVDGGWLRGSDLDACLGVVHPLLNVQRVMAQVLERRWVADDMLALTLHANGHWRGARPGQHLQLYLEVDGVRLSRSYSLTACNADGRLEIAVQRKDGGRVSALLVELLAVGDTVEIGAVAGALHWPSQSPGVLLLAAGSGITALLGVLREALAQGFSAPVTLLHYVRTPGQRAFGELLEQLQQRYTNVQVHAVFTDPACKAADGTAHGRFAAAHLDQLGVTAVDQVLACGPAGFVERVSAWAQIAGLGEALQVEAFTPPRLPTVQDARQAVSLRFARSRQQATGDNQRSLLEQAEAHGLRPAFGCRQGICASCTCLLLGGAVRDLRSGAVLREPGQPIRLCVSAPVGDVEIDL</sequence>
<dbReference type="Proteomes" id="UP000198512">
    <property type="component" value="Unassembled WGS sequence"/>
</dbReference>
<dbReference type="PROSITE" id="PS00197">
    <property type="entry name" value="2FE2S_FER_1"/>
    <property type="match status" value="1"/>
</dbReference>
<dbReference type="Gene3D" id="2.40.30.10">
    <property type="entry name" value="Translation factors"/>
    <property type="match status" value="1"/>
</dbReference>
<dbReference type="InterPro" id="IPR050415">
    <property type="entry name" value="MRET"/>
</dbReference>
<dbReference type="Pfam" id="PF00970">
    <property type="entry name" value="FAD_binding_6"/>
    <property type="match status" value="1"/>
</dbReference>
<feature type="domain" description="FAD-binding FR-type" evidence="1">
    <location>
        <begin position="46"/>
        <end position="147"/>
    </location>
</feature>
<evidence type="ECO:0000259" key="1">
    <source>
        <dbReference type="PROSITE" id="PS51384"/>
    </source>
</evidence>
<dbReference type="PRINTS" id="PR00406">
    <property type="entry name" value="CYTB5RDTASE"/>
</dbReference>
<protein>
    <submittedName>
        <fullName evidence="2">Ferredoxin-NADP reductase</fullName>
    </submittedName>
</protein>
<dbReference type="RefSeq" id="WP_069521515.1">
    <property type="nucleotide sequence ID" value="NZ_FOFP01000015.1"/>
</dbReference>
<dbReference type="InterPro" id="IPR017927">
    <property type="entry name" value="FAD-bd_FR_type"/>
</dbReference>
<dbReference type="InterPro" id="IPR008333">
    <property type="entry name" value="Cbr1-like_FAD-bd_dom"/>
</dbReference>
<dbReference type="Pfam" id="PF00111">
    <property type="entry name" value="Fer2"/>
    <property type="match status" value="1"/>
</dbReference>
<organism evidence="2 3">
    <name type="scientific">Pseudomonas cuatrocienegasensis</name>
    <dbReference type="NCBI Taxonomy" id="543360"/>
    <lineage>
        <taxon>Bacteria</taxon>
        <taxon>Pseudomonadati</taxon>
        <taxon>Pseudomonadota</taxon>
        <taxon>Gammaproteobacteria</taxon>
        <taxon>Pseudomonadales</taxon>
        <taxon>Pseudomonadaceae</taxon>
        <taxon>Pseudomonas</taxon>
    </lineage>
</organism>
<evidence type="ECO:0000313" key="2">
    <source>
        <dbReference type="EMBL" id="SER11620.1"/>
    </source>
</evidence>
<dbReference type="SUPFAM" id="SSF63380">
    <property type="entry name" value="Riboflavin synthase domain-like"/>
    <property type="match status" value="1"/>
</dbReference>
<keyword evidence="3" id="KW-1185">Reference proteome</keyword>
<proteinExistence type="predicted"/>
<evidence type="ECO:0000313" key="3">
    <source>
        <dbReference type="Proteomes" id="UP000198512"/>
    </source>
</evidence>
<dbReference type="InterPro" id="IPR036010">
    <property type="entry name" value="2Fe-2S_ferredoxin-like_sf"/>
</dbReference>
<dbReference type="InterPro" id="IPR012675">
    <property type="entry name" value="Beta-grasp_dom_sf"/>
</dbReference>
<dbReference type="SUPFAM" id="SSF54292">
    <property type="entry name" value="2Fe-2S ferredoxin-like"/>
    <property type="match status" value="1"/>
</dbReference>
<dbReference type="EMBL" id="FOFP01000015">
    <property type="protein sequence ID" value="SER11620.1"/>
    <property type="molecule type" value="Genomic_DNA"/>
</dbReference>
<dbReference type="SUPFAM" id="SSF52343">
    <property type="entry name" value="Ferredoxin reductase-like, C-terminal NADP-linked domain"/>
    <property type="match status" value="1"/>
</dbReference>